<evidence type="ECO:0000256" key="1">
    <source>
        <dbReference type="ARBA" id="ARBA00004123"/>
    </source>
</evidence>
<feature type="DNA-binding region" description="H-T-H motif" evidence="4">
    <location>
        <begin position="29"/>
        <end position="49"/>
    </location>
</feature>
<organism evidence="7 8">
    <name type="scientific">Acyrthosiphon pisum</name>
    <name type="common">Pea aphid</name>
    <dbReference type="NCBI Taxonomy" id="7029"/>
    <lineage>
        <taxon>Eukaryota</taxon>
        <taxon>Metazoa</taxon>
        <taxon>Ecdysozoa</taxon>
        <taxon>Arthropoda</taxon>
        <taxon>Hexapoda</taxon>
        <taxon>Insecta</taxon>
        <taxon>Pterygota</taxon>
        <taxon>Neoptera</taxon>
        <taxon>Paraneoptera</taxon>
        <taxon>Hemiptera</taxon>
        <taxon>Sternorrhyncha</taxon>
        <taxon>Aphidomorpha</taxon>
        <taxon>Aphidoidea</taxon>
        <taxon>Aphididae</taxon>
        <taxon>Macrosiphini</taxon>
        <taxon>Acyrthosiphon</taxon>
    </lineage>
</organism>
<dbReference type="PANTHER" id="PTHR19303">
    <property type="entry name" value="TRANSPOSON"/>
    <property type="match status" value="1"/>
</dbReference>
<dbReference type="GO" id="GO:0003677">
    <property type="term" value="F:DNA binding"/>
    <property type="evidence" value="ECO:0007669"/>
    <property type="project" value="UniProtKB-UniRule"/>
</dbReference>
<dbReference type="InterPro" id="IPR050863">
    <property type="entry name" value="CenT-Element_Derived"/>
</dbReference>
<dbReference type="SMART" id="SM00674">
    <property type="entry name" value="CENPB"/>
    <property type="match status" value="1"/>
</dbReference>
<dbReference type="Pfam" id="PF04218">
    <property type="entry name" value="CENP-B_N"/>
    <property type="match status" value="1"/>
</dbReference>
<dbReference type="PANTHER" id="PTHR19303:SF73">
    <property type="entry name" value="PROTEIN PDC2"/>
    <property type="match status" value="1"/>
</dbReference>
<dbReference type="PROSITE" id="PS50960">
    <property type="entry name" value="HTH_PSQ"/>
    <property type="match status" value="1"/>
</dbReference>
<evidence type="ECO:0000256" key="4">
    <source>
        <dbReference type="PROSITE-ProRule" id="PRU00320"/>
    </source>
</evidence>
<dbReference type="OrthoDB" id="155630at2759"/>
<dbReference type="Gene3D" id="1.10.10.60">
    <property type="entry name" value="Homeodomain-like"/>
    <property type="match status" value="2"/>
</dbReference>
<sequence length="499" mass="57733">MEKKRKLNVLSISDKVRLTQLVEKGDRKKCEIAKEFNIPPNTLSSIIKQKEKIMKFNYGNMKKMRMTPYLDIDKCLLKWFTQCRDKNIPLNGTILLEKANEYAQQLGHTNFKASSGWLTNWKKRHDVVFRTVCGEKASIDRHCCSNWIKNLPDVLTGYSTNDIFNVDETGLFFKCLPDKTLMLKGKECSGGKYSKERITIMIGSNMSGTEKPKLFVIGKAKKPRCFKGIKSLPVDYRSNKKAWITSSLFSEWLLNFDRKMKLENRKVLLFIDNCTAHNHDIELSSIKVHFLPPNTTSILQPMDQGVIQNFKMFYRKEIIRQLVNNLDNNESFSINILEAIRMSDKTWRSVTPQTILNCFIKAGFEDGDIIALDNSTTISDDKWNFVADHLNLDDKNFSHYVEMDNNVHVCETWTDNEILSETLENTSESEDEPQNKEEVIFTQVTIQQAKDALKTLRNFVETTTGMDDKAFSALYNLEDVVAERSNMKQTLMTDFFKEK</sequence>
<evidence type="ECO:0008006" key="9">
    <source>
        <dbReference type="Google" id="ProtNLM"/>
    </source>
</evidence>
<dbReference type="InterPro" id="IPR009057">
    <property type="entry name" value="Homeodomain-like_sf"/>
</dbReference>
<dbReference type="SUPFAM" id="SSF46689">
    <property type="entry name" value="Homeodomain-like"/>
    <property type="match status" value="2"/>
</dbReference>
<accession>A0A8R1W2I0</accession>
<reference evidence="8" key="1">
    <citation type="submission" date="2010-06" db="EMBL/GenBank/DDBJ databases">
        <authorList>
            <person name="Jiang H."/>
            <person name="Abraham K."/>
            <person name="Ali S."/>
            <person name="Alsbrooks S.L."/>
            <person name="Anim B.N."/>
            <person name="Anosike U.S."/>
            <person name="Attaway T."/>
            <person name="Bandaranaike D.P."/>
            <person name="Battles P.K."/>
            <person name="Bell S.N."/>
            <person name="Bell A.V."/>
            <person name="Beltran B."/>
            <person name="Bickham C."/>
            <person name="Bustamante Y."/>
            <person name="Caleb T."/>
            <person name="Canada A."/>
            <person name="Cardenas V."/>
            <person name="Carter K."/>
            <person name="Chacko J."/>
            <person name="Chandrabose M.N."/>
            <person name="Chavez D."/>
            <person name="Chavez A."/>
            <person name="Chen L."/>
            <person name="Chu H.-S."/>
            <person name="Claassen K.J."/>
            <person name="Cockrell R."/>
            <person name="Collins M."/>
            <person name="Cooper J.A."/>
            <person name="Cree A."/>
            <person name="Curry S.M."/>
            <person name="Da Y."/>
            <person name="Dao M.D."/>
            <person name="Das B."/>
            <person name="Davila M.-L."/>
            <person name="Davy-Carroll L."/>
            <person name="Denson S."/>
            <person name="Dinh H."/>
            <person name="Ebong V.E."/>
            <person name="Edwards J.R."/>
            <person name="Egan A."/>
            <person name="El-Daye J."/>
            <person name="Escobedo L."/>
            <person name="Fernandez S."/>
            <person name="Fernando P.R."/>
            <person name="Flagg N."/>
            <person name="Forbes L.D."/>
            <person name="Fowler R.G."/>
            <person name="Fu Q."/>
            <person name="Gabisi R.A."/>
            <person name="Ganer J."/>
            <person name="Garbino Pronczuk A."/>
            <person name="Garcia R.M."/>
            <person name="Garner T."/>
            <person name="Garrett T.E."/>
            <person name="Gonzalez D.A."/>
            <person name="Hamid H."/>
            <person name="Hawkins E.S."/>
            <person name="Hirani K."/>
            <person name="Hogues M.E."/>
            <person name="Hollins B."/>
            <person name="Hsiao C.-H."/>
            <person name="Jabil R."/>
            <person name="James M.L."/>
            <person name="Jhangiani S.N."/>
            <person name="Johnson B."/>
            <person name="Johnson Q."/>
            <person name="Joshi V."/>
            <person name="Kalu J.B."/>
            <person name="Kam C."/>
            <person name="Kashfia A."/>
            <person name="Keebler J."/>
            <person name="Kisamo H."/>
            <person name="Kovar C.L."/>
            <person name="Lago L.A."/>
            <person name="Lai C.-Y."/>
            <person name="Laidlaw J."/>
            <person name="Lara F."/>
            <person name="Le T.-K."/>
            <person name="Lee S.L."/>
            <person name="Legall F.H."/>
            <person name="Lemon S.J."/>
            <person name="Lewis L.R."/>
            <person name="Li B."/>
            <person name="Liu Y."/>
            <person name="Liu Y.-S."/>
            <person name="Lopez J."/>
            <person name="Lozado R.J."/>
            <person name="Lu J."/>
            <person name="Madu R.C."/>
            <person name="Maheshwari M."/>
            <person name="Maheshwari R."/>
            <person name="Malloy K."/>
            <person name="Martinez E."/>
            <person name="Mathew T."/>
            <person name="Mercado I.C."/>
            <person name="Mercado C."/>
            <person name="Meyer B."/>
            <person name="Montgomery K."/>
            <person name="Morgan M.B."/>
            <person name="Munidasa M."/>
            <person name="Nazareth L.V."/>
            <person name="Nelson J."/>
            <person name="Ng B.M."/>
            <person name="Nguyen N.B."/>
            <person name="Nguyen P.Q."/>
            <person name="Nguyen T."/>
            <person name="Obregon M."/>
            <person name="Okwuonu G.O."/>
            <person name="Onwere C.G."/>
            <person name="Orozco G."/>
            <person name="Parra A."/>
            <person name="Patel S."/>
            <person name="Patil S."/>
            <person name="Perez A."/>
            <person name="Perez Y."/>
            <person name="Pham C."/>
            <person name="Primus E.L."/>
            <person name="Pu L.-L."/>
            <person name="Puazo M."/>
            <person name="Qin X."/>
            <person name="Quiroz J.B."/>
            <person name="Reese J."/>
            <person name="Richards S."/>
            <person name="Rives C.M."/>
            <person name="Robberts R."/>
            <person name="Ruiz S.J."/>
            <person name="Ruiz M.J."/>
            <person name="Santibanez J."/>
            <person name="Schneider B.W."/>
            <person name="Sisson I."/>
            <person name="Smith M."/>
            <person name="Sodergren E."/>
            <person name="Song X.-Z."/>
            <person name="Song B.B."/>
            <person name="Summersgill H."/>
            <person name="Thelus R."/>
            <person name="Thornton R.D."/>
            <person name="Trejos Z.Y."/>
            <person name="Usmani K."/>
            <person name="Vattathil S."/>
            <person name="Villasana D."/>
            <person name="Walker D.L."/>
            <person name="Wang S."/>
            <person name="Wang K."/>
            <person name="White C.S."/>
            <person name="Williams A.C."/>
            <person name="Williamson J."/>
            <person name="Wilson K."/>
            <person name="Woghiren I.O."/>
            <person name="Woodworth J.R."/>
            <person name="Worley K.C."/>
            <person name="Wright R.A."/>
            <person name="Wu W."/>
            <person name="Young L."/>
            <person name="Zhang L."/>
            <person name="Zhang J."/>
            <person name="Zhu Y."/>
            <person name="Muzny D.M."/>
            <person name="Weinstock G."/>
            <person name="Gibbs R.A."/>
        </authorList>
    </citation>
    <scope>NUCLEOTIDE SEQUENCE [LARGE SCALE GENOMIC DNA]</scope>
    <source>
        <strain evidence="8">LSR1</strain>
    </source>
</reference>
<feature type="domain" description="HTH psq-type" evidence="5">
    <location>
        <begin position="1"/>
        <end position="53"/>
    </location>
</feature>
<evidence type="ECO:0000256" key="3">
    <source>
        <dbReference type="ARBA" id="ARBA00023242"/>
    </source>
</evidence>
<dbReference type="AlphaFoldDB" id="A0A8R1W2I0"/>
<dbReference type="PROSITE" id="PS51253">
    <property type="entry name" value="HTH_CENPB"/>
    <property type="match status" value="1"/>
</dbReference>
<dbReference type="GeneID" id="100167415"/>
<name>A0A8R1W2I0_ACYPI</name>
<evidence type="ECO:0000256" key="2">
    <source>
        <dbReference type="ARBA" id="ARBA00023125"/>
    </source>
</evidence>
<dbReference type="KEGG" id="api:100167415"/>
<feature type="domain" description="HTH CENPB-type" evidence="6">
    <location>
        <begin position="60"/>
        <end position="131"/>
    </location>
</feature>
<evidence type="ECO:0000313" key="8">
    <source>
        <dbReference type="Proteomes" id="UP000007819"/>
    </source>
</evidence>
<keyword evidence="2 4" id="KW-0238">DNA-binding</keyword>
<dbReference type="Pfam" id="PF03221">
    <property type="entry name" value="HTH_Tnp_Tc5"/>
    <property type="match status" value="1"/>
</dbReference>
<dbReference type="InterPro" id="IPR004875">
    <property type="entry name" value="DDE_SF_endonuclease_dom"/>
</dbReference>
<evidence type="ECO:0000259" key="5">
    <source>
        <dbReference type="PROSITE" id="PS50960"/>
    </source>
</evidence>
<dbReference type="InterPro" id="IPR006600">
    <property type="entry name" value="HTH_CenpB_DNA-bd_dom"/>
</dbReference>
<dbReference type="RefSeq" id="XP_001946731.2">
    <property type="nucleotide sequence ID" value="XM_001946696.3"/>
</dbReference>
<keyword evidence="8" id="KW-1185">Reference proteome</keyword>
<reference evidence="7" key="2">
    <citation type="submission" date="2022-06" db="UniProtKB">
        <authorList>
            <consortium name="EnsemblMetazoa"/>
        </authorList>
    </citation>
    <scope>IDENTIFICATION</scope>
</reference>
<keyword evidence="3 4" id="KW-0539">Nucleus</keyword>
<dbReference type="EnsemblMetazoa" id="XM_001946696.3">
    <property type="protein sequence ID" value="XP_001946731.2"/>
    <property type="gene ID" value="LOC100167415"/>
</dbReference>
<evidence type="ECO:0000313" key="7">
    <source>
        <dbReference type="EnsemblMetazoa" id="XP_001946731.2"/>
    </source>
</evidence>
<dbReference type="GO" id="GO:0005634">
    <property type="term" value="C:nucleus"/>
    <property type="evidence" value="ECO:0007669"/>
    <property type="project" value="UniProtKB-SubCell"/>
</dbReference>
<evidence type="ECO:0000259" key="6">
    <source>
        <dbReference type="PROSITE" id="PS51253"/>
    </source>
</evidence>
<proteinExistence type="predicted"/>
<protein>
    <recommendedName>
        <fullName evidence="9">Tigger transposable element-derived protein 4</fullName>
    </recommendedName>
</protein>
<dbReference type="Pfam" id="PF03184">
    <property type="entry name" value="DDE_1"/>
    <property type="match status" value="1"/>
</dbReference>
<dbReference type="Proteomes" id="UP000007819">
    <property type="component" value="Chromosome X"/>
</dbReference>
<dbReference type="InterPro" id="IPR007889">
    <property type="entry name" value="HTH_Psq"/>
</dbReference>
<comment type="subcellular location">
    <subcellularLocation>
        <location evidence="1 4">Nucleus</location>
    </subcellularLocation>
</comment>